<dbReference type="KEGG" id="loi:92364034"/>
<feature type="compositionally biased region" description="Low complexity" evidence="1">
    <location>
        <begin position="150"/>
        <end position="160"/>
    </location>
</feature>
<reference evidence="4" key="1">
    <citation type="journal article" date="2021" name="Microbiol. Resour. Announc.">
        <title>LGAAP: Leishmaniinae Genome Assembly and Annotation Pipeline.</title>
        <authorList>
            <person name="Almutairi H."/>
            <person name="Urbaniak M.D."/>
            <person name="Bates M.D."/>
            <person name="Jariyapan N."/>
            <person name="Kwakye-Nuako G."/>
            <person name="Thomaz-Soccol V."/>
            <person name="Al-Salem W.S."/>
            <person name="Dillon R.J."/>
            <person name="Bates P.A."/>
            <person name="Gatherer D."/>
        </authorList>
    </citation>
    <scope>NUCLEOTIDE SEQUENCE [LARGE SCALE GENOMIC DNA]</scope>
</reference>
<evidence type="ECO:0008006" key="5">
    <source>
        <dbReference type="Google" id="ProtNLM"/>
    </source>
</evidence>
<dbReference type="AlphaFoldDB" id="A0A836I0V9"/>
<dbReference type="Proteomes" id="UP000674143">
    <property type="component" value="Unassembled WGS sequence"/>
</dbReference>
<organism evidence="3 4">
    <name type="scientific">Leishmania orientalis</name>
    <dbReference type="NCBI Taxonomy" id="2249476"/>
    <lineage>
        <taxon>Eukaryota</taxon>
        <taxon>Discoba</taxon>
        <taxon>Euglenozoa</taxon>
        <taxon>Kinetoplastea</taxon>
        <taxon>Metakinetoplastina</taxon>
        <taxon>Trypanosomatida</taxon>
        <taxon>Trypanosomatidae</taxon>
        <taxon>Leishmaniinae</taxon>
        <taxon>Leishmania</taxon>
    </lineage>
</organism>
<sequence>MPAMSLALALLLLAVCSALLLRWVLQRRTDDSTVSGDALSNRRKRLWPAQNASGSAARRRGSDDEKDDDGGVHEGAAAGRRRLGTGVGLRHRRRQKHGANALGGLSDDDNNYDDGTGGIPETDETGVKLTRLQRKKLAKEREREERRQAQEAALEAQRQRMGASELRDAEAAQREEEREAAEEAALQQLREDKKRAEDAEYAKWVSHIGVEERGELGDEEQERQARVQSFLLDRGAQVQARAQRSASGANPSTSEEECIHVLVLQTAARDLKVSVEYLVSAIQRLSQMEKVHGVFDDRGKFVFVAPEQLPQLAQFIRLRGRVSVQEFTRECNRIVMQS</sequence>
<name>A0A836I0V9_9TRYP</name>
<evidence type="ECO:0000256" key="2">
    <source>
        <dbReference type="SAM" id="SignalP"/>
    </source>
</evidence>
<feature type="compositionally biased region" description="Basic residues" evidence="1">
    <location>
        <begin position="79"/>
        <end position="97"/>
    </location>
</feature>
<dbReference type="Pfam" id="PF09756">
    <property type="entry name" value="DDRGK"/>
    <property type="match status" value="2"/>
</dbReference>
<dbReference type="PANTHER" id="PTHR48176">
    <property type="entry name" value="DDRGK DOMAIN-CONTAINING PROTEIN 1"/>
    <property type="match status" value="1"/>
</dbReference>
<feature type="chain" id="PRO_5032999025" description="DDRGK domain-containing protein 1" evidence="2">
    <location>
        <begin position="19"/>
        <end position="338"/>
    </location>
</feature>
<evidence type="ECO:0000256" key="1">
    <source>
        <dbReference type="SAM" id="MobiDB-lite"/>
    </source>
</evidence>
<feature type="region of interest" description="Disordered" evidence="1">
    <location>
        <begin position="45"/>
        <end position="185"/>
    </location>
</feature>
<gene>
    <name evidence="3" type="ORF">LSCM4_08230</name>
</gene>
<dbReference type="RefSeq" id="XP_067066133.1">
    <property type="nucleotide sequence ID" value="XM_067210100.1"/>
</dbReference>
<dbReference type="GO" id="GO:0044389">
    <property type="term" value="F:ubiquitin-like protein ligase binding"/>
    <property type="evidence" value="ECO:0007669"/>
    <property type="project" value="TreeGrafter"/>
</dbReference>
<dbReference type="InterPro" id="IPR036388">
    <property type="entry name" value="WH-like_DNA-bd_sf"/>
</dbReference>
<dbReference type="Gene3D" id="1.10.10.10">
    <property type="entry name" value="Winged helix-like DNA-binding domain superfamily/Winged helix DNA-binding domain"/>
    <property type="match status" value="1"/>
</dbReference>
<protein>
    <recommendedName>
        <fullName evidence="5">DDRGK domain-containing protein 1</fullName>
    </recommendedName>
</protein>
<dbReference type="EMBL" id="JAFHLR010000003">
    <property type="protein sequence ID" value="KAG5488006.1"/>
    <property type="molecule type" value="Genomic_DNA"/>
</dbReference>
<dbReference type="GeneID" id="92364034"/>
<keyword evidence="4" id="KW-1185">Reference proteome</keyword>
<dbReference type="InterPro" id="IPR050899">
    <property type="entry name" value="DDRGK_domain-containing"/>
</dbReference>
<dbReference type="SMR" id="A0A836I0V9"/>
<dbReference type="SMART" id="SM01128">
    <property type="entry name" value="DDRGK"/>
    <property type="match status" value="1"/>
</dbReference>
<accession>A0A836I0V9</accession>
<keyword evidence="2" id="KW-0732">Signal</keyword>
<comment type="caution">
    <text evidence="3">The sequence shown here is derived from an EMBL/GenBank/DDBJ whole genome shotgun (WGS) entry which is preliminary data.</text>
</comment>
<dbReference type="InterPro" id="IPR019153">
    <property type="entry name" value="DDRGK_dom-contain"/>
</dbReference>
<dbReference type="PANTHER" id="PTHR48176:SF1">
    <property type="entry name" value="DDRGK DOMAIN-CONTAINING PROTEIN 1"/>
    <property type="match status" value="1"/>
</dbReference>
<evidence type="ECO:0000313" key="4">
    <source>
        <dbReference type="Proteomes" id="UP000674143"/>
    </source>
</evidence>
<reference evidence="4" key="2">
    <citation type="journal article" date="2021" name="Sci. Data">
        <title>Chromosome-scale genome sequencing, assembly and annotation of six genomes from subfamily Leishmaniinae.</title>
        <authorList>
            <person name="Almutairi H."/>
            <person name="Urbaniak M.D."/>
            <person name="Bates M.D."/>
            <person name="Jariyapan N."/>
            <person name="Kwakye-Nuako G."/>
            <person name="Thomaz Soccol V."/>
            <person name="Al-Salem W.S."/>
            <person name="Dillon R.J."/>
            <person name="Bates P.A."/>
            <person name="Gatherer D."/>
        </authorList>
    </citation>
    <scope>NUCLEOTIDE SEQUENCE [LARGE SCALE GENOMIC DNA]</scope>
</reference>
<evidence type="ECO:0000313" key="3">
    <source>
        <dbReference type="EMBL" id="KAG5488006.1"/>
    </source>
</evidence>
<feature type="signal peptide" evidence="2">
    <location>
        <begin position="1"/>
        <end position="18"/>
    </location>
</feature>
<proteinExistence type="predicted"/>
<feature type="compositionally biased region" description="Basic and acidic residues" evidence="1">
    <location>
        <begin position="165"/>
        <end position="177"/>
    </location>
</feature>
<feature type="compositionally biased region" description="Basic and acidic residues" evidence="1">
    <location>
        <begin position="139"/>
        <end position="149"/>
    </location>
</feature>